<dbReference type="GO" id="GO:0046933">
    <property type="term" value="F:proton-transporting ATP synthase activity, rotational mechanism"/>
    <property type="evidence" value="ECO:0007669"/>
    <property type="project" value="TreeGrafter"/>
</dbReference>
<dbReference type="InterPro" id="IPR019711">
    <property type="entry name" value="ATP_synth_F0_suH"/>
</dbReference>
<dbReference type="OrthoDB" id="274752at2759"/>
<reference evidence="1 3" key="1">
    <citation type="submission" date="2017-11" db="EMBL/GenBank/DDBJ databases">
        <title>The genome of Rhizophagus clarus HR1 reveals common genetic basis of auxotrophy among arbuscular mycorrhizal fungi.</title>
        <authorList>
            <person name="Kobayashi Y."/>
        </authorList>
    </citation>
    <scope>NUCLEOTIDE SEQUENCE [LARGE SCALE GENOMIC DNA]</scope>
    <source>
        <strain evidence="1 3">HR1</strain>
    </source>
</reference>
<evidence type="ECO:0000313" key="2">
    <source>
        <dbReference type="EMBL" id="GES89179.1"/>
    </source>
</evidence>
<proteinExistence type="predicted"/>
<evidence type="ECO:0000313" key="3">
    <source>
        <dbReference type="Proteomes" id="UP000247702"/>
    </source>
</evidence>
<dbReference type="Proteomes" id="UP000615446">
    <property type="component" value="Unassembled WGS sequence"/>
</dbReference>
<comment type="caution">
    <text evidence="1">The sequence shown here is derived from an EMBL/GenBank/DDBJ whole genome shotgun (WGS) entry which is preliminary data.</text>
</comment>
<name>A0A2Z6RKL5_9GLOM</name>
<keyword evidence="3" id="KW-1185">Reference proteome</keyword>
<dbReference type="EMBL" id="BLAL01000183">
    <property type="protein sequence ID" value="GES89179.1"/>
    <property type="molecule type" value="Genomic_DNA"/>
</dbReference>
<evidence type="ECO:0000313" key="1">
    <source>
        <dbReference type="EMBL" id="GBC02864.1"/>
    </source>
</evidence>
<reference evidence="2" key="2">
    <citation type="submission" date="2019-10" db="EMBL/GenBank/DDBJ databases">
        <title>Conservation and host-specific expression of non-tandemly repeated heterogenous ribosome RNA gene in arbuscular mycorrhizal fungi.</title>
        <authorList>
            <person name="Maeda T."/>
            <person name="Kobayashi Y."/>
            <person name="Nakagawa T."/>
            <person name="Ezawa T."/>
            <person name="Yamaguchi K."/>
            <person name="Bino T."/>
            <person name="Nishimoto Y."/>
            <person name="Shigenobu S."/>
            <person name="Kawaguchi M."/>
        </authorList>
    </citation>
    <scope>NUCLEOTIDE SEQUENCE</scope>
    <source>
        <strain evidence="2">HR1</strain>
    </source>
</reference>
<dbReference type="EMBL" id="BEXD01003856">
    <property type="protein sequence ID" value="GBC02864.1"/>
    <property type="molecule type" value="Genomic_DNA"/>
</dbReference>
<sequence>MSLLTSRYLRRTFGLSRPTPFVRSFIASRPAKDIIQDLYIKALKAYEPSRVAAGPEAGQVKTLSLSATEPPKIDVDISSELTSYETEDLPPPEKILVTESLEKQILTEEETVHAH</sequence>
<dbReference type="Proteomes" id="UP000247702">
    <property type="component" value="Unassembled WGS sequence"/>
</dbReference>
<protein>
    <submittedName>
        <fullName evidence="2">F-type H+-transporting ATPase subunit H</fullName>
    </submittedName>
</protein>
<dbReference type="AlphaFoldDB" id="A0A2Z6RKL5"/>
<dbReference type="PANTHER" id="PTHR28207:SF1">
    <property type="entry name" value="ATP SYNTHASE SUBUNIT H, MITOCHONDRIAL"/>
    <property type="match status" value="1"/>
</dbReference>
<dbReference type="PANTHER" id="PTHR28207">
    <property type="entry name" value="ATP SYNTHASE SUBUNIT H, MITOCHONDRIAL"/>
    <property type="match status" value="1"/>
</dbReference>
<dbReference type="STRING" id="94130.A0A2Z6RKL5"/>
<organism evidence="1 3">
    <name type="scientific">Rhizophagus clarus</name>
    <dbReference type="NCBI Taxonomy" id="94130"/>
    <lineage>
        <taxon>Eukaryota</taxon>
        <taxon>Fungi</taxon>
        <taxon>Fungi incertae sedis</taxon>
        <taxon>Mucoromycota</taxon>
        <taxon>Glomeromycotina</taxon>
        <taxon>Glomeromycetes</taxon>
        <taxon>Glomerales</taxon>
        <taxon>Glomeraceae</taxon>
        <taxon>Rhizophagus</taxon>
    </lineage>
</organism>
<accession>A0A2Z6RKL5</accession>
<gene>
    <name evidence="2" type="ORF">RCL2_001608200</name>
    <name evidence="1" type="ORF">RclHR1_04870007</name>
</gene>
<dbReference type="Pfam" id="PF10775">
    <property type="entry name" value="ATP_sub_h"/>
    <property type="match status" value="1"/>
</dbReference>